<dbReference type="AlphaFoldDB" id="J9BXU0"/>
<dbReference type="EMBL" id="AMCI01007567">
    <property type="protein sequence ID" value="EJW92390.1"/>
    <property type="molecule type" value="Genomic_DNA"/>
</dbReference>
<reference evidence="1" key="1">
    <citation type="journal article" date="2012" name="PLoS ONE">
        <title>Gene sets for utilization of primary and secondary nutrition supplies in the distal gut of endangered iberian lynx.</title>
        <authorList>
            <person name="Alcaide M."/>
            <person name="Messina E."/>
            <person name="Richter M."/>
            <person name="Bargiela R."/>
            <person name="Peplies J."/>
            <person name="Huws S.A."/>
            <person name="Newbold C.J."/>
            <person name="Golyshin P.N."/>
            <person name="Simon M.A."/>
            <person name="Lopez G."/>
            <person name="Yakimov M.M."/>
            <person name="Ferrer M."/>
        </authorList>
    </citation>
    <scope>NUCLEOTIDE SEQUENCE</scope>
</reference>
<protein>
    <submittedName>
        <fullName evidence="1">Secreted protein</fullName>
    </submittedName>
</protein>
<organism evidence="1">
    <name type="scientific">gut metagenome</name>
    <dbReference type="NCBI Taxonomy" id="749906"/>
    <lineage>
        <taxon>unclassified sequences</taxon>
        <taxon>metagenomes</taxon>
        <taxon>organismal metagenomes</taxon>
    </lineage>
</organism>
<dbReference type="PROSITE" id="PS51257">
    <property type="entry name" value="PROKAR_LIPOPROTEIN"/>
    <property type="match status" value="1"/>
</dbReference>
<accession>J9BXU0</accession>
<evidence type="ECO:0000313" key="1">
    <source>
        <dbReference type="EMBL" id="EJW92390.1"/>
    </source>
</evidence>
<sequence>MRNGEKTVLVMILSFSCRSLAVPPQSYLWKKKTRSVTEERHFVR</sequence>
<comment type="caution">
    <text evidence="1">The sequence shown here is derived from an EMBL/GenBank/DDBJ whole genome shotgun (WGS) entry which is preliminary data.</text>
</comment>
<name>J9BXU0_9ZZZZ</name>
<proteinExistence type="predicted"/>
<gene>
    <name evidence="1" type="ORF">EVA_19503</name>
</gene>